<keyword evidence="3" id="KW-1185">Reference proteome</keyword>
<evidence type="ECO:0000259" key="1">
    <source>
        <dbReference type="Pfam" id="PF22691"/>
    </source>
</evidence>
<dbReference type="RefSeq" id="XP_067179912.1">
    <property type="nucleotide sequence ID" value="XM_067324241.1"/>
</dbReference>
<reference evidence="3" key="1">
    <citation type="journal article" date="2021" name="Microbiol. Resour. Announc.">
        <title>LGAAP: Leishmaniinae Genome Assembly and Annotation Pipeline.</title>
        <authorList>
            <person name="Almutairi H."/>
            <person name="Urbaniak M.D."/>
            <person name="Bates M.D."/>
            <person name="Jariyapan N."/>
            <person name="Kwakye-Nuako G."/>
            <person name="Thomaz-Soccol V."/>
            <person name="Al-Salem W.S."/>
            <person name="Dillon R.J."/>
            <person name="Bates P.A."/>
            <person name="Gatherer D."/>
        </authorList>
    </citation>
    <scope>NUCLEOTIDE SEQUENCE [LARGE SCALE GENOMIC DNA]</scope>
</reference>
<name>A0A836GWY6_9TRYP</name>
<dbReference type="InterPro" id="IPR002155">
    <property type="entry name" value="Thiolase"/>
</dbReference>
<dbReference type="KEGG" id="lmat:92516753"/>
<dbReference type="GeneID" id="92516753"/>
<dbReference type="SUPFAM" id="SSF53901">
    <property type="entry name" value="Thiolase-like"/>
    <property type="match status" value="2"/>
</dbReference>
<dbReference type="InterPro" id="IPR016039">
    <property type="entry name" value="Thiolase-like"/>
</dbReference>
<evidence type="ECO:0000313" key="3">
    <source>
        <dbReference type="Proteomes" id="UP000673552"/>
    </source>
</evidence>
<gene>
    <name evidence="2" type="ORF">LSCM1_06836</name>
</gene>
<dbReference type="AlphaFoldDB" id="A0A836GWY6"/>
<feature type="domain" description="Thiolase C-terminal" evidence="1">
    <location>
        <begin position="261"/>
        <end position="402"/>
    </location>
</feature>
<protein>
    <recommendedName>
        <fullName evidence="1">Thiolase C-terminal domain-containing protein</fullName>
    </recommendedName>
</protein>
<dbReference type="PANTHER" id="PTHR42870">
    <property type="entry name" value="ACETYL-COA C-ACETYLTRANSFERASE"/>
    <property type="match status" value="1"/>
</dbReference>
<dbReference type="InterPro" id="IPR055140">
    <property type="entry name" value="Thiolase_C_2"/>
</dbReference>
<dbReference type="PIRSF" id="PIRSF000429">
    <property type="entry name" value="Ac-CoA_Ac_transf"/>
    <property type="match status" value="1"/>
</dbReference>
<dbReference type="GO" id="GO:0016747">
    <property type="term" value="F:acyltransferase activity, transferring groups other than amino-acyl groups"/>
    <property type="evidence" value="ECO:0007669"/>
    <property type="project" value="InterPro"/>
</dbReference>
<dbReference type="EMBL" id="JAFEUZ010000015">
    <property type="protein sequence ID" value="KAG5482806.1"/>
    <property type="molecule type" value="Genomic_DNA"/>
</dbReference>
<dbReference type="Proteomes" id="UP000673552">
    <property type="component" value="Unassembled WGS sequence"/>
</dbReference>
<sequence>MQRIRLVGVGRTAIGALQRDSTDLARDALKLAFAEANVSAKDIDALIATPSLSSGHFMQAHYLATKFQITTANPAMLLKTIDTGGASPISSVAAALDLFHRMPHLNTAVVVSSDAVHTLSSSEFAKRSNKSIPSPHLAEPYIPHGYDFYAQWQMKRYGLKREQLAMVPVLMSSMSSRHPDAMCKKRYSLEDVLGARPIAPVTNLPECARRADGAVAIVLSREDHYKQHFATGPLDGRKPYVLGVGEGSGPLYPPATHEEVTLETFSCHRAMRLAYDAAGGLSASDIDFFGLYDCFPICFIRALEATGLCREGEGGQMIEEAYCRALQRGGDVDPSEFPINTHGGLMCFGAPWEVPAMYNVAEAVAQLGGQAGLRQVHPTPRRALVYGNGGVFSASAVAILGTDAP</sequence>
<dbReference type="Gene3D" id="3.40.47.10">
    <property type="match status" value="1"/>
</dbReference>
<organism evidence="2 3">
    <name type="scientific">Leishmania martiniquensis</name>
    <dbReference type="NCBI Taxonomy" id="1580590"/>
    <lineage>
        <taxon>Eukaryota</taxon>
        <taxon>Discoba</taxon>
        <taxon>Euglenozoa</taxon>
        <taxon>Kinetoplastea</taxon>
        <taxon>Metakinetoplastina</taxon>
        <taxon>Trypanosomatida</taxon>
        <taxon>Trypanosomatidae</taxon>
        <taxon>Leishmaniinae</taxon>
        <taxon>Leishmania</taxon>
    </lineage>
</organism>
<dbReference type="CDD" id="cd00829">
    <property type="entry name" value="SCP-x_thiolase"/>
    <property type="match status" value="1"/>
</dbReference>
<accession>A0A836GWY6</accession>
<dbReference type="Pfam" id="PF22691">
    <property type="entry name" value="Thiolase_C_1"/>
    <property type="match status" value="1"/>
</dbReference>
<proteinExistence type="predicted"/>
<dbReference type="PANTHER" id="PTHR42870:SF2">
    <property type="entry name" value="LIPID-TRANSFER PROTEIN, PUTATIVE-RELATED"/>
    <property type="match status" value="1"/>
</dbReference>
<comment type="caution">
    <text evidence="2">The sequence shown here is derived from an EMBL/GenBank/DDBJ whole genome shotgun (WGS) entry which is preliminary data.</text>
</comment>
<evidence type="ECO:0000313" key="2">
    <source>
        <dbReference type="EMBL" id="KAG5482806.1"/>
    </source>
</evidence>
<reference evidence="3" key="2">
    <citation type="journal article" date="2021" name="Sci. Data">
        <title>Chromosome-scale genome sequencing, assembly and annotation of six genomes from subfamily Leishmaniinae.</title>
        <authorList>
            <person name="Almutairi H."/>
            <person name="Urbaniak M.D."/>
            <person name="Bates M.D."/>
            <person name="Jariyapan N."/>
            <person name="Kwakye-Nuako G."/>
            <person name="Thomaz Soccol V."/>
            <person name="Al-Salem W.S."/>
            <person name="Dillon R.J."/>
            <person name="Bates P.A."/>
            <person name="Gatherer D."/>
        </authorList>
    </citation>
    <scope>NUCLEOTIDE SEQUENCE [LARGE SCALE GENOMIC DNA]</scope>
</reference>
<dbReference type="OrthoDB" id="542135at2759"/>